<reference evidence="3" key="1">
    <citation type="journal article" date="2019" name="Int. J. Syst. Evol. Microbiol.">
        <title>The Global Catalogue of Microorganisms (GCM) 10K type strain sequencing project: providing services to taxonomists for standard genome sequencing and annotation.</title>
        <authorList>
            <consortium name="The Broad Institute Genomics Platform"/>
            <consortium name="The Broad Institute Genome Sequencing Center for Infectious Disease"/>
            <person name="Wu L."/>
            <person name="Ma J."/>
        </authorList>
    </citation>
    <scope>NUCLEOTIDE SEQUENCE [LARGE SCALE GENOMIC DNA]</scope>
    <source>
        <strain evidence="3">CGMCC 4.7152</strain>
    </source>
</reference>
<dbReference type="Proteomes" id="UP001595912">
    <property type="component" value="Unassembled WGS sequence"/>
</dbReference>
<dbReference type="PROSITE" id="PS50234">
    <property type="entry name" value="VWFA"/>
    <property type="match status" value="1"/>
</dbReference>
<sequence length="245" mass="25173">MTNVLTAEVYQNRFLPAGSTTVNAVLTVAVSGPAVAGTPDTSGAAQVIMVDCSGSMASPRHKIAEAIKATTTAIDTLPDGVAFGIIAGRSEATMVYPQTAVLAVADPRTRAEARTAVAGLIASGGTALGSWLSLANVLFAAHPAAFKHAIMLTDGQNQHETPEQLAAVLRECEGRFICDTRGVGDDWSGAELRAVASALLGTADGLPDPTGLAADFRAMTEAAMARRWPPSRCGCGHRWTPGSAS</sequence>
<dbReference type="InterPro" id="IPR036465">
    <property type="entry name" value="vWFA_dom_sf"/>
</dbReference>
<keyword evidence="3" id="KW-1185">Reference proteome</keyword>
<dbReference type="InterPro" id="IPR002035">
    <property type="entry name" value="VWF_A"/>
</dbReference>
<protein>
    <submittedName>
        <fullName evidence="2">VWA domain-containing protein</fullName>
    </submittedName>
</protein>
<dbReference type="EMBL" id="JBHSIU010000097">
    <property type="protein sequence ID" value="MFC5006285.1"/>
    <property type="molecule type" value="Genomic_DNA"/>
</dbReference>
<gene>
    <name evidence="2" type="ORF">ACFPIJ_51755</name>
</gene>
<evidence type="ECO:0000313" key="3">
    <source>
        <dbReference type="Proteomes" id="UP001595912"/>
    </source>
</evidence>
<organism evidence="2 3">
    <name type="scientific">Dactylosporangium cerinum</name>
    <dbReference type="NCBI Taxonomy" id="1434730"/>
    <lineage>
        <taxon>Bacteria</taxon>
        <taxon>Bacillati</taxon>
        <taxon>Actinomycetota</taxon>
        <taxon>Actinomycetes</taxon>
        <taxon>Micromonosporales</taxon>
        <taxon>Micromonosporaceae</taxon>
        <taxon>Dactylosporangium</taxon>
    </lineage>
</organism>
<proteinExistence type="predicted"/>
<dbReference type="RefSeq" id="WP_380126901.1">
    <property type="nucleotide sequence ID" value="NZ_JBHSIU010000097.1"/>
</dbReference>
<dbReference type="SMART" id="SM00327">
    <property type="entry name" value="VWA"/>
    <property type="match status" value="1"/>
</dbReference>
<evidence type="ECO:0000259" key="1">
    <source>
        <dbReference type="PROSITE" id="PS50234"/>
    </source>
</evidence>
<comment type="caution">
    <text evidence="2">The sequence shown here is derived from an EMBL/GenBank/DDBJ whole genome shotgun (WGS) entry which is preliminary data.</text>
</comment>
<name>A0ABV9WC48_9ACTN</name>
<accession>A0ABV9WC48</accession>
<evidence type="ECO:0000313" key="2">
    <source>
        <dbReference type="EMBL" id="MFC5006285.1"/>
    </source>
</evidence>
<dbReference type="Pfam" id="PF13768">
    <property type="entry name" value="VWA_3"/>
    <property type="match status" value="1"/>
</dbReference>
<feature type="domain" description="VWFA" evidence="1">
    <location>
        <begin position="45"/>
        <end position="228"/>
    </location>
</feature>
<dbReference type="Gene3D" id="3.40.50.410">
    <property type="entry name" value="von Willebrand factor, type A domain"/>
    <property type="match status" value="1"/>
</dbReference>
<dbReference type="CDD" id="cd00198">
    <property type="entry name" value="vWFA"/>
    <property type="match status" value="1"/>
</dbReference>
<dbReference type="SUPFAM" id="SSF53300">
    <property type="entry name" value="vWA-like"/>
    <property type="match status" value="1"/>
</dbReference>